<dbReference type="SUPFAM" id="SSF48452">
    <property type="entry name" value="TPR-like"/>
    <property type="match status" value="1"/>
</dbReference>
<dbReference type="InterPro" id="IPR005158">
    <property type="entry name" value="BTAD"/>
</dbReference>
<evidence type="ECO:0000256" key="2">
    <source>
        <dbReference type="ARBA" id="ARBA00023015"/>
    </source>
</evidence>
<protein>
    <submittedName>
        <fullName evidence="8">Winged helix-turn-helix domain-containing protein</fullName>
    </submittedName>
</protein>
<organism evidence="8 9">
    <name type="scientific">Actinomadura graeca</name>
    <dbReference type="NCBI Taxonomy" id="2750812"/>
    <lineage>
        <taxon>Bacteria</taxon>
        <taxon>Bacillati</taxon>
        <taxon>Actinomycetota</taxon>
        <taxon>Actinomycetes</taxon>
        <taxon>Streptosporangiales</taxon>
        <taxon>Thermomonosporaceae</taxon>
        <taxon>Actinomadura</taxon>
    </lineage>
</organism>
<dbReference type="Gene3D" id="1.10.10.10">
    <property type="entry name" value="Winged helix-like DNA-binding domain superfamily/Winged helix DNA-binding domain"/>
    <property type="match status" value="1"/>
</dbReference>
<evidence type="ECO:0000313" key="8">
    <source>
        <dbReference type="EMBL" id="QXJ20318.1"/>
    </source>
</evidence>
<dbReference type="InterPro" id="IPR011990">
    <property type="entry name" value="TPR-like_helical_dom_sf"/>
</dbReference>
<evidence type="ECO:0000256" key="1">
    <source>
        <dbReference type="ARBA" id="ARBA00005820"/>
    </source>
</evidence>
<feature type="compositionally biased region" description="Low complexity" evidence="6">
    <location>
        <begin position="312"/>
        <end position="323"/>
    </location>
</feature>
<dbReference type="RefSeq" id="WP_231333381.1">
    <property type="nucleotide sequence ID" value="NZ_CP059572.1"/>
</dbReference>
<evidence type="ECO:0000256" key="5">
    <source>
        <dbReference type="PROSITE-ProRule" id="PRU01091"/>
    </source>
</evidence>
<dbReference type="Proteomes" id="UP001049518">
    <property type="component" value="Chromosome"/>
</dbReference>
<accession>A0ABX8QU56</accession>
<dbReference type="Pfam" id="PF00486">
    <property type="entry name" value="Trans_reg_C"/>
    <property type="match status" value="1"/>
</dbReference>
<evidence type="ECO:0000256" key="6">
    <source>
        <dbReference type="SAM" id="MobiDB-lite"/>
    </source>
</evidence>
<feature type="compositionally biased region" description="Basic and acidic residues" evidence="6">
    <location>
        <begin position="301"/>
        <end position="311"/>
    </location>
</feature>
<dbReference type="InterPro" id="IPR016032">
    <property type="entry name" value="Sig_transdc_resp-reg_C-effctor"/>
</dbReference>
<dbReference type="Gene3D" id="1.25.40.10">
    <property type="entry name" value="Tetratricopeptide repeat domain"/>
    <property type="match status" value="1"/>
</dbReference>
<dbReference type="SUPFAM" id="SSF46894">
    <property type="entry name" value="C-terminal effector domain of the bipartite response regulators"/>
    <property type="match status" value="1"/>
</dbReference>
<gene>
    <name evidence="8" type="ORF">AGRA3207_001009</name>
</gene>
<feature type="region of interest" description="Disordered" evidence="6">
    <location>
        <begin position="263"/>
        <end position="331"/>
    </location>
</feature>
<keyword evidence="2" id="KW-0805">Transcription regulation</keyword>
<dbReference type="EMBL" id="CP059572">
    <property type="protein sequence ID" value="QXJ20318.1"/>
    <property type="molecule type" value="Genomic_DNA"/>
</dbReference>
<sequence length="450" mass="48890">MRFRLLGPVEAESDGRPVELGGPKKQLLLAVLLEAEGRPVTPSQLLQRVWHEGLREGSTPQETVQSGVRNLRNALGRGEPGANELIPKKDPRYRMTARAGDVDLHRFRVRARRLRPLVARGDAGNDPGIAALGREALAEWRQGPVAGRGDEALAGLDGHWADGVRKELVMQYHEVLVACLGAEIRLGHGPRLVPELEELHQARPLNRQLALHLMRACHLAGDRQRVIEVYERFQRRVERRYSAGPDPAARDLYRRIVEDDPTLRPRVAAPPGAHPGAATGSAARAGTGADPGAGTGADTRAAAREDAERTTGENTEATAEGARMSSSGKPDIAGEMLDLLAPALPVLTGRAPENANGAVPSARARELWRVLQIHEAVSDLPEAWRNSPDPDTLHAQLADVVARDGTLAEDVAAILAGRFTEHEKGQITNFGQYYQRGDNILGTSIKNYHR</sequence>
<feature type="DNA-binding region" description="OmpR/PhoB-type" evidence="5">
    <location>
        <begin position="1"/>
        <end position="97"/>
    </location>
</feature>
<evidence type="ECO:0000313" key="9">
    <source>
        <dbReference type="Proteomes" id="UP001049518"/>
    </source>
</evidence>
<dbReference type="PANTHER" id="PTHR35807">
    <property type="entry name" value="TRANSCRIPTIONAL REGULATOR REDD-RELATED"/>
    <property type="match status" value="1"/>
</dbReference>
<dbReference type="PROSITE" id="PS51755">
    <property type="entry name" value="OMPR_PHOB"/>
    <property type="match status" value="1"/>
</dbReference>
<dbReference type="PANTHER" id="PTHR35807:SF1">
    <property type="entry name" value="TRANSCRIPTIONAL REGULATOR REDD"/>
    <property type="match status" value="1"/>
</dbReference>
<feature type="domain" description="OmpR/PhoB-type" evidence="7">
    <location>
        <begin position="1"/>
        <end position="97"/>
    </location>
</feature>
<proteinExistence type="inferred from homology"/>
<dbReference type="InterPro" id="IPR051677">
    <property type="entry name" value="AfsR-DnrI-RedD_regulator"/>
</dbReference>
<dbReference type="InterPro" id="IPR036388">
    <property type="entry name" value="WH-like_DNA-bd_sf"/>
</dbReference>
<reference evidence="8" key="1">
    <citation type="submission" date="2020-07" db="EMBL/GenBank/DDBJ databases">
        <authorList>
            <person name="Tarantini F.S."/>
            <person name="Hong K.W."/>
            <person name="Chan K.G."/>
        </authorList>
    </citation>
    <scope>NUCLEOTIDE SEQUENCE</scope>
    <source>
        <strain evidence="8">32-07</strain>
    </source>
</reference>
<dbReference type="InterPro" id="IPR001867">
    <property type="entry name" value="OmpR/PhoB-type_DNA-bd"/>
</dbReference>
<dbReference type="SMART" id="SM01043">
    <property type="entry name" value="BTAD"/>
    <property type="match status" value="1"/>
</dbReference>
<evidence type="ECO:0000256" key="3">
    <source>
        <dbReference type="ARBA" id="ARBA00023125"/>
    </source>
</evidence>
<keyword evidence="4" id="KW-0804">Transcription</keyword>
<feature type="compositionally biased region" description="Low complexity" evidence="6">
    <location>
        <begin position="269"/>
        <end position="288"/>
    </location>
</feature>
<name>A0ABX8QU56_9ACTN</name>
<comment type="similarity">
    <text evidence="1">Belongs to the AfsR/DnrI/RedD regulatory family.</text>
</comment>
<keyword evidence="3 5" id="KW-0238">DNA-binding</keyword>
<dbReference type="SMART" id="SM00862">
    <property type="entry name" value="Trans_reg_C"/>
    <property type="match status" value="1"/>
</dbReference>
<keyword evidence="9" id="KW-1185">Reference proteome</keyword>
<dbReference type="Pfam" id="PF03704">
    <property type="entry name" value="BTAD"/>
    <property type="match status" value="1"/>
</dbReference>
<evidence type="ECO:0000256" key="4">
    <source>
        <dbReference type="ARBA" id="ARBA00023163"/>
    </source>
</evidence>
<evidence type="ECO:0000259" key="7">
    <source>
        <dbReference type="PROSITE" id="PS51755"/>
    </source>
</evidence>